<evidence type="ECO:0000313" key="1">
    <source>
        <dbReference type="EMBL" id="KAF0703667.1"/>
    </source>
</evidence>
<dbReference type="AlphaFoldDB" id="A0A485KIK0"/>
<proteinExistence type="predicted"/>
<gene>
    <name evidence="2" type="primary">Aste57867_7566</name>
    <name evidence="1" type="ORF">As57867_007540</name>
    <name evidence="2" type="ORF">ASTE57867_7566</name>
</gene>
<dbReference type="GO" id="GO:0000245">
    <property type="term" value="P:spliceosomal complex assembly"/>
    <property type="evidence" value="ECO:0007669"/>
    <property type="project" value="InterPro"/>
</dbReference>
<sequence>MGSPHPLYEANETLQGRAVVVSLHSLVFVRGALFSIDPESGNVILFQCDDDTPTDKVRTQTVMAHAIASIEVDEEGMDIATLRRRLDQTGAGKANTLTPDTVQRFLHERCIDSRVDAATQNLIVFGGAATITPPYDEYSVCARNDLVLQRLATLLRQFE</sequence>
<name>A0A485KIK0_9STRA</name>
<evidence type="ECO:0000313" key="2">
    <source>
        <dbReference type="EMBL" id="VFT84475.1"/>
    </source>
</evidence>
<dbReference type="EMBL" id="CAADRA010004148">
    <property type="protein sequence ID" value="VFT84475.1"/>
    <property type="molecule type" value="Genomic_DNA"/>
</dbReference>
<accession>A0A485KIK0</accession>
<dbReference type="GO" id="GO:0000387">
    <property type="term" value="P:spliceosomal snRNP assembly"/>
    <property type="evidence" value="ECO:0007669"/>
    <property type="project" value="TreeGrafter"/>
</dbReference>
<dbReference type="GO" id="GO:0032797">
    <property type="term" value="C:SMN complex"/>
    <property type="evidence" value="ECO:0007669"/>
    <property type="project" value="TreeGrafter"/>
</dbReference>
<evidence type="ECO:0000313" key="3">
    <source>
        <dbReference type="Proteomes" id="UP000332933"/>
    </source>
</evidence>
<protein>
    <submittedName>
        <fullName evidence="2">Aste57867_7566 protein</fullName>
    </submittedName>
</protein>
<dbReference type="OrthoDB" id="77463at2759"/>
<keyword evidence="3" id="KW-1185">Reference proteome</keyword>
<dbReference type="Proteomes" id="UP000332933">
    <property type="component" value="Unassembled WGS sequence"/>
</dbReference>
<dbReference type="Gene3D" id="2.30.30.100">
    <property type="match status" value="1"/>
</dbReference>
<reference evidence="1" key="2">
    <citation type="submission" date="2019-06" db="EMBL/GenBank/DDBJ databases">
        <title>Genomics analysis of Aphanomyces spp. identifies a new class of oomycete effector associated with host adaptation.</title>
        <authorList>
            <person name="Gaulin E."/>
        </authorList>
    </citation>
    <scope>NUCLEOTIDE SEQUENCE</scope>
    <source>
        <strain evidence="1">CBS 578.67</strain>
    </source>
</reference>
<dbReference type="PANTHER" id="PTHR14710">
    <property type="entry name" value="GEM-ASSOCIATED PROTEIN 6"/>
    <property type="match status" value="1"/>
</dbReference>
<dbReference type="InterPro" id="IPR009422">
    <property type="entry name" value="Gemin6"/>
</dbReference>
<dbReference type="GO" id="GO:0005634">
    <property type="term" value="C:nucleus"/>
    <property type="evidence" value="ECO:0007669"/>
    <property type="project" value="InterPro"/>
</dbReference>
<organism evidence="2 3">
    <name type="scientific">Aphanomyces stellatus</name>
    <dbReference type="NCBI Taxonomy" id="120398"/>
    <lineage>
        <taxon>Eukaryota</taxon>
        <taxon>Sar</taxon>
        <taxon>Stramenopiles</taxon>
        <taxon>Oomycota</taxon>
        <taxon>Saprolegniomycetes</taxon>
        <taxon>Saprolegniales</taxon>
        <taxon>Verrucalvaceae</taxon>
        <taxon>Aphanomyces</taxon>
    </lineage>
</organism>
<reference evidence="2 3" key="1">
    <citation type="submission" date="2019-03" db="EMBL/GenBank/DDBJ databases">
        <authorList>
            <person name="Gaulin E."/>
            <person name="Dumas B."/>
        </authorList>
    </citation>
    <scope>NUCLEOTIDE SEQUENCE [LARGE SCALE GENOMIC DNA]</scope>
    <source>
        <strain evidence="2">CBS 568.67</strain>
    </source>
</reference>
<dbReference type="PANTHER" id="PTHR14710:SF2">
    <property type="entry name" value="GEM-ASSOCIATED PROTEIN 6"/>
    <property type="match status" value="1"/>
</dbReference>
<dbReference type="EMBL" id="VJMH01004136">
    <property type="protein sequence ID" value="KAF0703667.1"/>
    <property type="molecule type" value="Genomic_DNA"/>
</dbReference>